<dbReference type="Pfam" id="PF14200">
    <property type="entry name" value="RicinB_lectin_2"/>
    <property type="match status" value="1"/>
</dbReference>
<dbReference type="Pfam" id="PF20628">
    <property type="entry name" value="Dyp_perox_C"/>
    <property type="match status" value="1"/>
</dbReference>
<dbReference type="Gene3D" id="2.80.10.50">
    <property type="match status" value="1"/>
</dbReference>
<evidence type="ECO:0000256" key="1">
    <source>
        <dbReference type="ARBA" id="ARBA00001970"/>
    </source>
</evidence>
<dbReference type="InterPro" id="IPR035992">
    <property type="entry name" value="Ricin_B-like_lectins"/>
</dbReference>
<organism evidence="11 12">
    <name type="scientific">Microcystis panniformis Mp_MB_F_20051200_S9</name>
    <dbReference type="NCBI Taxonomy" id="2486223"/>
    <lineage>
        <taxon>Bacteria</taxon>
        <taxon>Bacillati</taxon>
        <taxon>Cyanobacteriota</taxon>
        <taxon>Cyanophyceae</taxon>
        <taxon>Oscillatoriophycideae</taxon>
        <taxon>Chroococcales</taxon>
        <taxon>Microcystaceae</taxon>
        <taxon>Microcystis</taxon>
    </lineage>
</organism>
<dbReference type="PANTHER" id="PTHR30521:SF4">
    <property type="entry name" value="DEFERROCHELATASE"/>
    <property type="match status" value="1"/>
</dbReference>
<evidence type="ECO:0000256" key="4">
    <source>
        <dbReference type="ARBA" id="ARBA00022723"/>
    </source>
</evidence>
<evidence type="ECO:0000256" key="8">
    <source>
        <dbReference type="ARBA" id="ARBA00025737"/>
    </source>
</evidence>
<dbReference type="InterPro" id="IPR006314">
    <property type="entry name" value="Dyp_peroxidase"/>
</dbReference>
<dbReference type="PANTHER" id="PTHR30521">
    <property type="entry name" value="DEFERROCHELATASE/PEROXIDASE"/>
    <property type="match status" value="1"/>
</dbReference>
<dbReference type="PROSITE" id="PS50231">
    <property type="entry name" value="RICIN_B_LECTIN"/>
    <property type="match status" value="1"/>
</dbReference>
<evidence type="ECO:0000259" key="10">
    <source>
        <dbReference type="Pfam" id="PF20628"/>
    </source>
</evidence>
<dbReference type="SUPFAM" id="SSF54909">
    <property type="entry name" value="Dimeric alpha+beta barrel"/>
    <property type="match status" value="1"/>
</dbReference>
<evidence type="ECO:0000313" key="11">
    <source>
        <dbReference type="EMBL" id="TRV62984.1"/>
    </source>
</evidence>
<dbReference type="AlphaFoldDB" id="A0A552Q1A0"/>
<name>A0A552Q1A0_9CHRO</name>
<keyword evidence="2 11" id="KW-0575">Peroxidase</keyword>
<reference evidence="11 12" key="1">
    <citation type="submission" date="2019-01" db="EMBL/GenBank/DDBJ databases">
        <title>Coherence of Microcystis species and biogeography revealed through population genomics.</title>
        <authorList>
            <person name="Perez-Carrascal O.M."/>
            <person name="Terrat Y."/>
            <person name="Giani A."/>
            <person name="Fortin N."/>
            <person name="Tromas N."/>
            <person name="Shapiro B.J."/>
        </authorList>
    </citation>
    <scope>NUCLEOTIDE SEQUENCE [LARGE SCALE GENOMIC DNA]</scope>
    <source>
        <strain evidence="11">Mp_MB_F_20051200_S9</strain>
    </source>
</reference>
<dbReference type="GO" id="GO:0020037">
    <property type="term" value="F:heme binding"/>
    <property type="evidence" value="ECO:0007669"/>
    <property type="project" value="InterPro"/>
</dbReference>
<comment type="cofactor">
    <cofactor evidence="1">
        <name>heme b</name>
        <dbReference type="ChEBI" id="CHEBI:60344"/>
    </cofactor>
</comment>
<dbReference type="GO" id="GO:0046872">
    <property type="term" value="F:metal ion binding"/>
    <property type="evidence" value="ECO:0007669"/>
    <property type="project" value="UniProtKB-KW"/>
</dbReference>
<dbReference type="InterPro" id="IPR011008">
    <property type="entry name" value="Dimeric_a/b-barrel"/>
</dbReference>
<dbReference type="SUPFAM" id="SSF50370">
    <property type="entry name" value="Ricin B-like lectins"/>
    <property type="match status" value="1"/>
</dbReference>
<accession>A0A552Q1A0</accession>
<dbReference type="NCBIfam" id="TIGR01413">
    <property type="entry name" value="Dyp_perox_fam"/>
    <property type="match status" value="1"/>
</dbReference>
<dbReference type="GO" id="GO:0005829">
    <property type="term" value="C:cytosol"/>
    <property type="evidence" value="ECO:0007669"/>
    <property type="project" value="TreeGrafter"/>
</dbReference>
<evidence type="ECO:0000259" key="9">
    <source>
        <dbReference type="Pfam" id="PF14200"/>
    </source>
</evidence>
<feature type="domain" description="Dyp-type peroxidase C-terminal" evidence="10">
    <location>
        <begin position="244"/>
        <end position="399"/>
    </location>
</feature>
<sequence length="607" mass="68313">MVDLNKIVEIDPLNNEEYRTLVQDLQGNIIKGNGRENAVHLFLKFKDGKQDQVKKWLGEFTRKYVTSAWAQAYEAENYREKGIKGSVFTNVFLTVFGYEYLGLIGDELPFSEDFFLGGMKDPNSQIGFADPTVDKWDTGLQTDCDCLILMADDNFQPLLHIVRRVKNSLIEIAEIIHQDNGFVLRNEDGKVIEHFGFRDGVSEPLFVKRDIDKERESSDFSQWDPRAPLSLALLKDPFGKTPDSYGSYLVYRKLEQNVPGWNDDVVNKLAPALNLTNDPELAGAYTMGRFQDGTPLILNDSPTDDDSNNFNYLNDTTGSKCPFHSHIRKTNPRGDTGHLIATEIPLEEEKMHRIVRRAVSYGEQDRHEAKETGSGLLFLCFQSNITNQFAFMQKRWANTGGFIEQGTGTDPVIGQGGPFTEGYSWPKTWGSTERIGADFSHWVTFKGGEFFFTPSLSFLESLNEDSVPQKRLKVKHSGKNLNLADPSASLETNAIQSTGSTDDSQVWLLEEAQKGYCFIRHKQSGLVLTVESVTADVQNVYATIKHGGDAQLWKMIDNGHGYYHIVSKTNKKVLDVTGSSQDDGSSVIVFSEKTSDQDNQLWQLEEV</sequence>
<keyword evidence="3" id="KW-0349">Heme</keyword>
<evidence type="ECO:0000313" key="12">
    <source>
        <dbReference type="Proteomes" id="UP000317165"/>
    </source>
</evidence>
<comment type="caution">
    <text evidence="11">The sequence shown here is derived from an EMBL/GenBank/DDBJ whole genome shotgun (WGS) entry which is preliminary data.</text>
</comment>
<dbReference type="Proteomes" id="UP000317165">
    <property type="component" value="Unassembled WGS sequence"/>
</dbReference>
<feature type="domain" description="Ricin B lectin" evidence="9">
    <location>
        <begin position="519"/>
        <end position="589"/>
    </location>
</feature>
<keyword evidence="7" id="KW-0408">Iron</keyword>
<evidence type="ECO:0000256" key="6">
    <source>
        <dbReference type="ARBA" id="ARBA00023002"/>
    </source>
</evidence>
<comment type="similarity">
    <text evidence="8">Belongs to the DyP-type peroxidase family.</text>
</comment>
<evidence type="ECO:0000256" key="5">
    <source>
        <dbReference type="ARBA" id="ARBA00022729"/>
    </source>
</evidence>
<evidence type="ECO:0000256" key="7">
    <source>
        <dbReference type="ARBA" id="ARBA00023004"/>
    </source>
</evidence>
<dbReference type="InterPro" id="IPR048328">
    <property type="entry name" value="Dyp_perox_C"/>
</dbReference>
<keyword evidence="6" id="KW-0560">Oxidoreductase</keyword>
<keyword evidence="5" id="KW-0732">Signal</keyword>
<dbReference type="GO" id="GO:0004601">
    <property type="term" value="F:peroxidase activity"/>
    <property type="evidence" value="ECO:0007669"/>
    <property type="project" value="UniProtKB-KW"/>
</dbReference>
<keyword evidence="4" id="KW-0479">Metal-binding</keyword>
<dbReference type="EMBL" id="SFAC01000115">
    <property type="protein sequence ID" value="TRV62984.1"/>
    <property type="molecule type" value="Genomic_DNA"/>
</dbReference>
<evidence type="ECO:0000256" key="3">
    <source>
        <dbReference type="ARBA" id="ARBA00022617"/>
    </source>
</evidence>
<evidence type="ECO:0000256" key="2">
    <source>
        <dbReference type="ARBA" id="ARBA00022559"/>
    </source>
</evidence>
<protein>
    <submittedName>
        <fullName evidence="11">Dyp-type peroxidase</fullName>
    </submittedName>
</protein>
<dbReference type="CDD" id="cd00161">
    <property type="entry name" value="beta-trefoil_Ricin-like"/>
    <property type="match status" value="1"/>
</dbReference>
<dbReference type="InterPro" id="IPR000772">
    <property type="entry name" value="Ricin_B_lectin"/>
</dbReference>
<proteinExistence type="inferred from homology"/>
<gene>
    <name evidence="11" type="ORF">EWV53_09320</name>
</gene>
<dbReference type="PROSITE" id="PS51404">
    <property type="entry name" value="DYP_PEROXIDASE"/>
    <property type="match status" value="1"/>
</dbReference>